<name>A0A7X5TTW1_9MICO</name>
<feature type="transmembrane region" description="Helical" evidence="9">
    <location>
        <begin position="812"/>
        <end position="830"/>
    </location>
</feature>
<dbReference type="Proteomes" id="UP000541033">
    <property type="component" value="Unassembled WGS sequence"/>
</dbReference>
<feature type="compositionally biased region" description="Basic and acidic residues" evidence="8">
    <location>
        <begin position="888"/>
        <end position="902"/>
    </location>
</feature>
<comment type="caution">
    <text evidence="14">The sequence shown here is derived from an EMBL/GenBank/DDBJ whole genome shotgun (WGS) entry which is preliminary data.</text>
</comment>
<keyword evidence="6 9" id="KW-0472">Membrane</keyword>
<feature type="domain" description="NADH:quinone oxidoreductase/Mrp antiporter transmembrane" evidence="10">
    <location>
        <begin position="47"/>
        <end position="340"/>
    </location>
</feature>
<feature type="transmembrane region" description="Helical" evidence="9">
    <location>
        <begin position="328"/>
        <end position="350"/>
    </location>
</feature>
<evidence type="ECO:0000256" key="2">
    <source>
        <dbReference type="ARBA" id="ARBA00022448"/>
    </source>
</evidence>
<feature type="transmembrane region" description="Helical" evidence="9">
    <location>
        <begin position="124"/>
        <end position="148"/>
    </location>
</feature>
<feature type="compositionally biased region" description="Acidic residues" evidence="8">
    <location>
        <begin position="903"/>
        <end position="913"/>
    </location>
</feature>
<dbReference type="NCBIfam" id="NF009284">
    <property type="entry name" value="PRK12644.1"/>
    <property type="match status" value="1"/>
</dbReference>
<dbReference type="PRINTS" id="PR01434">
    <property type="entry name" value="NADHDHGNASE5"/>
</dbReference>
<keyword evidence="5 9" id="KW-1133">Transmembrane helix</keyword>
<dbReference type="EMBL" id="JAAMOX010000001">
    <property type="protein sequence ID" value="NIH53708.1"/>
    <property type="molecule type" value="Genomic_DNA"/>
</dbReference>
<evidence type="ECO:0000256" key="7">
    <source>
        <dbReference type="RuleBase" id="RU000320"/>
    </source>
</evidence>
<dbReference type="PANTHER" id="PTHR43373:SF1">
    <property type="entry name" value="NA(+)_H(+) ANTIPORTER SUBUNIT A"/>
    <property type="match status" value="1"/>
</dbReference>
<dbReference type="InterPro" id="IPR050616">
    <property type="entry name" value="CPA3_Na-H_Antiporter_A"/>
</dbReference>
<dbReference type="Pfam" id="PF04039">
    <property type="entry name" value="MnhB"/>
    <property type="match status" value="1"/>
</dbReference>
<feature type="transmembrane region" description="Helical" evidence="9">
    <location>
        <begin position="191"/>
        <end position="208"/>
    </location>
</feature>
<feature type="transmembrane region" description="Helical" evidence="9">
    <location>
        <begin position="774"/>
        <end position="791"/>
    </location>
</feature>
<dbReference type="InterPro" id="IPR046806">
    <property type="entry name" value="MrpA_C/MbhE"/>
</dbReference>
<reference evidence="14 15" key="1">
    <citation type="submission" date="2020-02" db="EMBL/GenBank/DDBJ databases">
        <title>Sequencing the genomes of 1000 actinobacteria strains.</title>
        <authorList>
            <person name="Klenk H.-P."/>
        </authorList>
    </citation>
    <scope>NUCLEOTIDE SEQUENCE [LARGE SCALE GENOMIC DNA]</scope>
    <source>
        <strain evidence="14 15">DSM 27960</strain>
    </source>
</reference>
<evidence type="ECO:0000256" key="3">
    <source>
        <dbReference type="ARBA" id="ARBA00022475"/>
    </source>
</evidence>
<feature type="domain" description="MrpA C-terminal/MbhE" evidence="13">
    <location>
        <begin position="601"/>
        <end position="676"/>
    </location>
</feature>
<feature type="transmembrane region" description="Helical" evidence="9">
    <location>
        <begin position="481"/>
        <end position="501"/>
    </location>
</feature>
<evidence type="ECO:0000259" key="11">
    <source>
        <dbReference type="Pfam" id="PF04039"/>
    </source>
</evidence>
<accession>A0A7X5TTW1</accession>
<evidence type="ECO:0000313" key="15">
    <source>
        <dbReference type="Proteomes" id="UP000541033"/>
    </source>
</evidence>
<feature type="transmembrane region" description="Helical" evidence="9">
    <location>
        <begin position="51"/>
        <end position="68"/>
    </location>
</feature>
<keyword evidence="3" id="KW-1003">Cell membrane</keyword>
<evidence type="ECO:0000256" key="6">
    <source>
        <dbReference type="ARBA" id="ARBA00023136"/>
    </source>
</evidence>
<keyword evidence="2" id="KW-0813">Transport</keyword>
<comment type="subcellular location">
    <subcellularLocation>
        <location evidence="1">Cell membrane</location>
        <topology evidence="1">Multi-pass membrane protein</topology>
    </subcellularLocation>
    <subcellularLocation>
        <location evidence="7">Membrane</location>
        <topology evidence="7">Multi-pass membrane protein</topology>
    </subcellularLocation>
</comment>
<dbReference type="AlphaFoldDB" id="A0A7X5TTW1"/>
<dbReference type="Pfam" id="PF13244">
    <property type="entry name" value="MbhD"/>
    <property type="match status" value="1"/>
</dbReference>
<gene>
    <name evidence="14" type="ORF">FHX76_001576</name>
</gene>
<keyword evidence="4 7" id="KW-0812">Transmembrane</keyword>
<dbReference type="InterPro" id="IPR007182">
    <property type="entry name" value="MnhB"/>
</dbReference>
<evidence type="ECO:0000256" key="9">
    <source>
        <dbReference type="SAM" id="Phobius"/>
    </source>
</evidence>
<evidence type="ECO:0000259" key="13">
    <source>
        <dbReference type="Pfam" id="PF20501"/>
    </source>
</evidence>
<dbReference type="InterPro" id="IPR025383">
    <property type="entry name" value="MrpA_C/MbhD"/>
</dbReference>
<feature type="transmembrane region" description="Helical" evidence="9">
    <location>
        <begin position="747"/>
        <end position="768"/>
    </location>
</feature>
<evidence type="ECO:0000256" key="4">
    <source>
        <dbReference type="ARBA" id="ARBA00022692"/>
    </source>
</evidence>
<dbReference type="Pfam" id="PF00361">
    <property type="entry name" value="Proton_antipo_M"/>
    <property type="match status" value="1"/>
</dbReference>
<keyword evidence="15" id="KW-1185">Reference proteome</keyword>
<evidence type="ECO:0000256" key="8">
    <source>
        <dbReference type="SAM" id="MobiDB-lite"/>
    </source>
</evidence>
<feature type="transmembrane region" description="Helical" evidence="9">
    <location>
        <begin position="603"/>
        <end position="623"/>
    </location>
</feature>
<feature type="transmembrane region" description="Helical" evidence="9">
    <location>
        <begin position="246"/>
        <end position="264"/>
    </location>
</feature>
<evidence type="ECO:0000259" key="12">
    <source>
        <dbReference type="Pfam" id="PF13244"/>
    </source>
</evidence>
<feature type="transmembrane region" description="Helical" evidence="9">
    <location>
        <begin position="564"/>
        <end position="583"/>
    </location>
</feature>
<feature type="region of interest" description="Disordered" evidence="8">
    <location>
        <begin position="888"/>
        <end position="926"/>
    </location>
</feature>
<dbReference type="Pfam" id="PF20501">
    <property type="entry name" value="MbhE"/>
    <property type="match status" value="1"/>
</dbReference>
<feature type="transmembrane region" description="Helical" evidence="9">
    <location>
        <begin position="160"/>
        <end position="179"/>
    </location>
</feature>
<proteinExistence type="predicted"/>
<evidence type="ECO:0000259" key="10">
    <source>
        <dbReference type="Pfam" id="PF00361"/>
    </source>
</evidence>
<feature type="transmembrane region" description="Helical" evidence="9">
    <location>
        <begin position="850"/>
        <end position="874"/>
    </location>
</feature>
<feature type="transmembrane region" description="Helical" evidence="9">
    <location>
        <begin position="80"/>
        <end position="104"/>
    </location>
</feature>
<evidence type="ECO:0000313" key="14">
    <source>
        <dbReference type="EMBL" id="NIH53708.1"/>
    </source>
</evidence>
<feature type="transmembrane region" description="Helical" evidence="9">
    <location>
        <begin position="513"/>
        <end position="532"/>
    </location>
</feature>
<dbReference type="GO" id="GO:0005886">
    <property type="term" value="C:plasma membrane"/>
    <property type="evidence" value="ECO:0007669"/>
    <property type="project" value="UniProtKB-SubCell"/>
</dbReference>
<organism evidence="14 15">
    <name type="scientific">Lysinibacter cavernae</name>
    <dbReference type="NCBI Taxonomy" id="1640652"/>
    <lineage>
        <taxon>Bacteria</taxon>
        <taxon>Bacillati</taxon>
        <taxon>Actinomycetota</taxon>
        <taxon>Actinomycetes</taxon>
        <taxon>Micrococcales</taxon>
        <taxon>Microbacteriaceae</taxon>
        <taxon>Lysinibacter</taxon>
    </lineage>
</organism>
<sequence length="926" mass="98565">MALIVTGVGTLVLIYCASYFGKNEQGLGRFASVLLLFAGVMYGLVTADDVIVMFIFWEITSVLSYLLIGHYSYRKESRGAAIQALLVTTFGGLVMLVGLVILIVQAGSTSLAVIVETPINGPLVATAMILVLVGAASKSALVPFHFWLPGAMAAPTPVSAYLHAAAMVKAGIYLILRLAPGFTEVPGWRETLIVVGLLTMLVGGWRSLRQNDLKLVLAYGTISQLGFLALVSGYGTRDSALAAETLLVAHSLYKATLFLIVGVIEHRTGTRDLRQLSALRRSQPGVAAIALISVASMAGLPPFVGFVAKEAVFTALFDSGEAGDVWGWIALVGIVLGSVITFAYSVRFLWGAFAVKKTVAATPIVHPDKGSILIAPAILATLTVGAGIAAPWLDKVLSPYARTLGDGDYHLALWHGIEPALVLTLVVVAVGLFLAWQRIRVSRYQSMVPAWINSSSLYWRILRAVDSFSHAITVRVQRFGLPGYIAAVLGLFVLSVGYSLLANSTWPTEFVLWDYPAQVFIAIVMIVAAVCVARAQQRIAAVLLVSVTGYGMVTLFAIQGAPDLALTQALVETITLVVFVLVLRRLPAAMKPLPDKRRNWLKLTIAIASGLIMGVAGLVALGAREHTSISERMSELALEAHGHNIVNVMLVDIRAWDTMGEISVLVVVATGIASLIFVTKRTGSAPKLPTTKHPRRIGNRRKIVLEPATSSATIVDANGTIVPDPDAPTRGAFLMAGRTLSARNRSILVEVLTRLLFHPAIILSLYLLFVGHNLPGGGFAGGLVAGLALVTRYLAGGRYELGEALPVDAGKILGTGIILAVGTALASLIAGGEVLQSSWFEYDLGWLGEISIGTTTIFDIGVYLVVIGLILDVLRSLGAEIDRHREENVGADDAKDDARADAEADNVDTDAAEFEATRTTTEEGTR</sequence>
<feature type="domain" description="Na+/H+ antiporter MnhB subunit-related protein" evidence="11">
    <location>
        <begin position="749"/>
        <end position="871"/>
    </location>
</feature>
<feature type="domain" description="MrpA C-terminal/MbhD" evidence="12">
    <location>
        <begin position="523"/>
        <end position="587"/>
    </location>
</feature>
<feature type="transmembrane region" description="Helical" evidence="9">
    <location>
        <begin position="371"/>
        <end position="393"/>
    </location>
</feature>
<feature type="transmembrane region" description="Helical" evidence="9">
    <location>
        <begin position="27"/>
        <end position="45"/>
    </location>
</feature>
<feature type="transmembrane region" description="Helical" evidence="9">
    <location>
        <begin position="539"/>
        <end position="558"/>
    </location>
</feature>
<feature type="transmembrane region" description="Helical" evidence="9">
    <location>
        <begin position="285"/>
        <end position="308"/>
    </location>
</feature>
<feature type="transmembrane region" description="Helical" evidence="9">
    <location>
        <begin position="413"/>
        <end position="436"/>
    </location>
</feature>
<dbReference type="InterPro" id="IPR001750">
    <property type="entry name" value="ND/Mrp_TM"/>
</dbReference>
<feature type="transmembrane region" description="Helical" evidence="9">
    <location>
        <begin position="215"/>
        <end position="234"/>
    </location>
</feature>
<feature type="transmembrane region" description="Helical" evidence="9">
    <location>
        <begin position="659"/>
        <end position="678"/>
    </location>
</feature>
<protein>
    <submittedName>
        <fullName evidence="14">Multicomponent Na+:H+ antiporter subunit A</fullName>
    </submittedName>
</protein>
<dbReference type="PANTHER" id="PTHR43373">
    <property type="entry name" value="NA(+)/H(+) ANTIPORTER SUBUNIT"/>
    <property type="match status" value="1"/>
</dbReference>
<evidence type="ECO:0000256" key="1">
    <source>
        <dbReference type="ARBA" id="ARBA00004651"/>
    </source>
</evidence>
<evidence type="ECO:0000256" key="5">
    <source>
        <dbReference type="ARBA" id="ARBA00022989"/>
    </source>
</evidence>